<dbReference type="OrthoDB" id="102961at2759"/>
<dbReference type="AlphaFoldDB" id="A0A8K1C4K7"/>
<dbReference type="Pfam" id="PF00612">
    <property type="entry name" value="IQ"/>
    <property type="match status" value="2"/>
</dbReference>
<keyword evidence="1" id="KW-0175">Coiled coil</keyword>
<evidence type="ECO:0000313" key="4">
    <source>
        <dbReference type="Proteomes" id="UP000794436"/>
    </source>
</evidence>
<gene>
    <name evidence="3" type="ORF">Poli38472_006419</name>
</gene>
<evidence type="ECO:0000313" key="3">
    <source>
        <dbReference type="EMBL" id="TMW56409.1"/>
    </source>
</evidence>
<evidence type="ECO:0000256" key="2">
    <source>
        <dbReference type="SAM" id="MobiDB-lite"/>
    </source>
</evidence>
<feature type="region of interest" description="Disordered" evidence="2">
    <location>
        <begin position="912"/>
        <end position="949"/>
    </location>
</feature>
<sequence>MGKMGTYEDMARVYACGQCVNCQLNAKARRKKRPVVRKCVHYDAFVAARAFDYLEITSDCVLRMRKPDWDVTSKSVFFNQLRQMRLAMMEKRERAAFVIEEQKRLRKKYNRDLLRVQEALQRMEDAQKRSPGVASRRCSTEVTHVDSDVFDSLSKQLVPAATLLPDVTSRVAKANEIITTEERNLKIIEAFVRDKAVRKLQSSGQEYLRGKRWRSIWITFKEDAQFAAAVVIQSLVRMYRCKKRKRFLLELRDRESMMSAAERLRRFFRRLLLARQIQAKLQQEAALQKAAANKQLALNKLRVVVDRIACRLTLWRWKEIQRQATAHDQQKTLASVILIQRMCRGFRERISYRRIRYRRLLSTRVRGLFDRFITNGDLWSFLFEVDADYRRFEDDKKMEEQDASTFVSTLLRQKRAAEDQMMQEWFTASALESPIVKGAQTTKSTWSSTEKESFSTDDTLSHAILNSPMASDLSSLSPNSQDDVFPYNLPPMVVRYAMCEGFPLGEIVAVMRGMIAEGKNVNDTKSVVKILRKRAPLMRDSWKPERVFRKELRPEVSEAPVKLTNPTNSNPANSKATQPIKKRKRPLAARDATFVSGNLLESIPGGLNGSIDRLVLVASLKSFDPTAAGGDGAFVFPIEASADLWRCYLSMEPSLIKIRREQQALHASSPYLRLLKEKQCLTAIEVLNRVQGIEEMVVWGVPRPLVMAIYDVIEQIHRQSVNISDRSIKRQMRVSAQFEAFWKKRQHCVEVMQQFEEPQPETSNNDDIEQLQAALSEAIKRDVLNLPLHSIDMATEDVLFKAFFLVCHYSCDVESMAQHAANDLSRSYYDYFLREMVLSQRQGDVEQVEKLVRVRMETARTLAVTWSGDLVRNGIKRAHQLVNLTRAPNSELDAVLVDVLRDLLKALPEKEERGRLPPAINPSSRTQHQPAPVKLNRSRPLNATKTSQLSPLIQTAKPTIGTLDEHLRGIKLPF</sequence>
<name>A0A8K1C4K7_PYTOL</name>
<protein>
    <submittedName>
        <fullName evidence="3">Uncharacterized protein</fullName>
    </submittedName>
</protein>
<dbReference type="SMART" id="SM00015">
    <property type="entry name" value="IQ"/>
    <property type="match status" value="2"/>
</dbReference>
<organism evidence="3 4">
    <name type="scientific">Pythium oligandrum</name>
    <name type="common">Mycoparasitic fungus</name>
    <dbReference type="NCBI Taxonomy" id="41045"/>
    <lineage>
        <taxon>Eukaryota</taxon>
        <taxon>Sar</taxon>
        <taxon>Stramenopiles</taxon>
        <taxon>Oomycota</taxon>
        <taxon>Peronosporomycetes</taxon>
        <taxon>Pythiales</taxon>
        <taxon>Pythiaceae</taxon>
        <taxon>Pythium</taxon>
    </lineage>
</organism>
<feature type="coiled-coil region" evidence="1">
    <location>
        <begin position="99"/>
        <end position="129"/>
    </location>
</feature>
<dbReference type="Proteomes" id="UP000794436">
    <property type="component" value="Unassembled WGS sequence"/>
</dbReference>
<reference evidence="3" key="1">
    <citation type="submission" date="2019-03" db="EMBL/GenBank/DDBJ databases">
        <title>Long read genome sequence of the mycoparasitic Pythium oligandrum ATCC 38472 isolated from sugarbeet rhizosphere.</title>
        <authorList>
            <person name="Gaulin E."/>
        </authorList>
    </citation>
    <scope>NUCLEOTIDE SEQUENCE</scope>
    <source>
        <strain evidence="3">ATCC 38472_TT</strain>
    </source>
</reference>
<dbReference type="PROSITE" id="PS50096">
    <property type="entry name" value="IQ"/>
    <property type="match status" value="2"/>
</dbReference>
<dbReference type="InterPro" id="IPR000048">
    <property type="entry name" value="IQ_motif_EF-hand-BS"/>
</dbReference>
<feature type="region of interest" description="Disordered" evidence="2">
    <location>
        <begin position="561"/>
        <end position="583"/>
    </location>
</feature>
<proteinExistence type="predicted"/>
<feature type="compositionally biased region" description="Polar residues" evidence="2">
    <location>
        <begin position="564"/>
        <end position="577"/>
    </location>
</feature>
<dbReference type="EMBL" id="SPLM01000145">
    <property type="protein sequence ID" value="TMW56409.1"/>
    <property type="molecule type" value="Genomic_DNA"/>
</dbReference>
<comment type="caution">
    <text evidence="3">The sequence shown here is derived from an EMBL/GenBank/DDBJ whole genome shotgun (WGS) entry which is preliminary data.</text>
</comment>
<accession>A0A8K1C4K7</accession>
<feature type="compositionally biased region" description="Polar residues" evidence="2">
    <location>
        <begin position="939"/>
        <end position="949"/>
    </location>
</feature>
<evidence type="ECO:0000256" key="1">
    <source>
        <dbReference type="SAM" id="Coils"/>
    </source>
</evidence>
<keyword evidence="4" id="KW-1185">Reference proteome</keyword>